<dbReference type="NCBIfam" id="TIGR01451">
    <property type="entry name" value="B_ant_repeat"/>
    <property type="match status" value="1"/>
</dbReference>
<comment type="caution">
    <text evidence="2">The sequence shown here is derived from an EMBL/GenBank/DDBJ whole genome shotgun (WGS) entry which is preliminary data.</text>
</comment>
<protein>
    <recommendedName>
        <fullName evidence="4">DUF11 domain-containing protein</fullName>
    </recommendedName>
</protein>
<gene>
    <name evidence="2" type="ORF">QEH59_05780</name>
</gene>
<name>A0ABU1AH47_9BACT</name>
<proteinExistence type="predicted"/>
<sequence>MKYVTRPLALFCGLFLSMSALAAQSDPLVAQIDAYIVTTDPDSAEVLELAEVANPGDIILYRATFKNQSDTALTAVQPVIPIPAGLEYIEGSAKPAPQEVSLDGITFESLSAVNASGEPVDTTAFRALRWSIDALESDVPFTAELRARLVQ</sequence>
<dbReference type="EMBL" id="JARXIC010000007">
    <property type="protein sequence ID" value="MDQ8193924.1"/>
    <property type="molecule type" value="Genomic_DNA"/>
</dbReference>
<dbReference type="RefSeq" id="WP_308984410.1">
    <property type="nucleotide sequence ID" value="NZ_JARXIC010000007.1"/>
</dbReference>
<feature type="signal peptide" evidence="1">
    <location>
        <begin position="1"/>
        <end position="22"/>
    </location>
</feature>
<dbReference type="Proteomes" id="UP001243717">
    <property type="component" value="Unassembled WGS sequence"/>
</dbReference>
<dbReference type="InterPro" id="IPR047589">
    <property type="entry name" value="DUF11_rpt"/>
</dbReference>
<keyword evidence="3" id="KW-1185">Reference proteome</keyword>
<evidence type="ECO:0000313" key="2">
    <source>
        <dbReference type="EMBL" id="MDQ8193924.1"/>
    </source>
</evidence>
<evidence type="ECO:0008006" key="4">
    <source>
        <dbReference type="Google" id="ProtNLM"/>
    </source>
</evidence>
<feature type="chain" id="PRO_5046431850" description="DUF11 domain-containing protein" evidence="1">
    <location>
        <begin position="23"/>
        <end position="151"/>
    </location>
</feature>
<evidence type="ECO:0000256" key="1">
    <source>
        <dbReference type="SAM" id="SignalP"/>
    </source>
</evidence>
<keyword evidence="1" id="KW-0732">Signal</keyword>
<accession>A0ABU1AH47</accession>
<organism evidence="2 3">
    <name type="scientific">Thalassobacterium sedimentorum</name>
    <dbReference type="NCBI Taxonomy" id="3041258"/>
    <lineage>
        <taxon>Bacteria</taxon>
        <taxon>Pseudomonadati</taxon>
        <taxon>Verrucomicrobiota</taxon>
        <taxon>Opitutia</taxon>
        <taxon>Puniceicoccales</taxon>
        <taxon>Coraliomargaritaceae</taxon>
        <taxon>Thalassobacterium</taxon>
    </lineage>
</organism>
<evidence type="ECO:0000313" key="3">
    <source>
        <dbReference type="Proteomes" id="UP001243717"/>
    </source>
</evidence>
<reference evidence="2 3" key="1">
    <citation type="submission" date="2023-04" db="EMBL/GenBank/DDBJ databases">
        <title>A novel bacteria isolated from coastal sediment.</title>
        <authorList>
            <person name="Liu X.-J."/>
            <person name="Du Z.-J."/>
        </authorList>
    </citation>
    <scope>NUCLEOTIDE SEQUENCE [LARGE SCALE GENOMIC DNA]</scope>
    <source>
        <strain evidence="2 3">SDUM461004</strain>
    </source>
</reference>